<evidence type="ECO:0000259" key="3">
    <source>
        <dbReference type="PROSITE" id="PS50940"/>
    </source>
</evidence>
<keyword evidence="2" id="KW-0732">Signal</keyword>
<feature type="compositionally biased region" description="Basic and acidic residues" evidence="1">
    <location>
        <begin position="123"/>
        <end position="134"/>
    </location>
</feature>
<dbReference type="GO" id="GO:0005576">
    <property type="term" value="C:extracellular region"/>
    <property type="evidence" value="ECO:0007669"/>
    <property type="project" value="InterPro"/>
</dbReference>
<feature type="compositionally biased region" description="Low complexity" evidence="1">
    <location>
        <begin position="149"/>
        <end position="160"/>
    </location>
</feature>
<dbReference type="InterPro" id="IPR036508">
    <property type="entry name" value="Chitin-bd_dom_sf"/>
</dbReference>
<dbReference type="PANTHER" id="PTHR22933">
    <property type="entry name" value="FI18007P1-RELATED"/>
    <property type="match status" value="1"/>
</dbReference>
<feature type="region of interest" description="Disordered" evidence="1">
    <location>
        <begin position="123"/>
        <end position="208"/>
    </location>
</feature>
<accession>A0A087UMK8</accession>
<feature type="domain" description="Chitin-binding type-2" evidence="3">
    <location>
        <begin position="45"/>
        <end position="108"/>
    </location>
</feature>
<proteinExistence type="predicted"/>
<feature type="compositionally biased region" description="Low complexity" evidence="1">
    <location>
        <begin position="192"/>
        <end position="208"/>
    </location>
</feature>
<dbReference type="EMBL" id="KK120581">
    <property type="protein sequence ID" value="KFM78597.1"/>
    <property type="molecule type" value="Genomic_DNA"/>
</dbReference>
<evidence type="ECO:0000313" key="4">
    <source>
        <dbReference type="EMBL" id="KFM78597.1"/>
    </source>
</evidence>
<feature type="compositionally biased region" description="Pro residues" evidence="1">
    <location>
        <begin position="138"/>
        <end position="148"/>
    </location>
</feature>
<dbReference type="InterPro" id="IPR052976">
    <property type="entry name" value="Scoloptoxin-like"/>
</dbReference>
<protein>
    <recommendedName>
        <fullName evidence="3">Chitin-binding type-2 domain-containing protein</fullName>
    </recommendedName>
</protein>
<feature type="non-terminal residue" evidence="4">
    <location>
        <position position="404"/>
    </location>
</feature>
<dbReference type="OMA" id="CEMFHIC"/>
<dbReference type="InterPro" id="IPR002557">
    <property type="entry name" value="Chitin-bd_dom"/>
</dbReference>
<dbReference type="SMART" id="SM00494">
    <property type="entry name" value="ChtBD2"/>
    <property type="match status" value="2"/>
</dbReference>
<organism evidence="4 5">
    <name type="scientific">Stegodyphus mimosarum</name>
    <name type="common">African social velvet spider</name>
    <dbReference type="NCBI Taxonomy" id="407821"/>
    <lineage>
        <taxon>Eukaryota</taxon>
        <taxon>Metazoa</taxon>
        <taxon>Ecdysozoa</taxon>
        <taxon>Arthropoda</taxon>
        <taxon>Chelicerata</taxon>
        <taxon>Arachnida</taxon>
        <taxon>Araneae</taxon>
        <taxon>Araneomorphae</taxon>
        <taxon>Entelegynae</taxon>
        <taxon>Eresoidea</taxon>
        <taxon>Eresidae</taxon>
        <taxon>Stegodyphus</taxon>
    </lineage>
</organism>
<dbReference type="Proteomes" id="UP000054359">
    <property type="component" value="Unassembled WGS sequence"/>
</dbReference>
<name>A0A087UMK8_STEMI</name>
<dbReference type="Pfam" id="PF01607">
    <property type="entry name" value="CBM_14"/>
    <property type="match status" value="2"/>
</dbReference>
<feature type="signal peptide" evidence="2">
    <location>
        <begin position="1"/>
        <end position="22"/>
    </location>
</feature>
<dbReference type="SUPFAM" id="SSF57625">
    <property type="entry name" value="Invertebrate chitin-binding proteins"/>
    <property type="match status" value="2"/>
</dbReference>
<gene>
    <name evidence="4" type="ORF">X975_12716</name>
</gene>
<feature type="compositionally biased region" description="Polar residues" evidence="1">
    <location>
        <begin position="180"/>
        <end position="189"/>
    </location>
</feature>
<dbReference type="PANTHER" id="PTHR22933:SF43">
    <property type="entry name" value="LP10131P"/>
    <property type="match status" value="1"/>
</dbReference>
<feature type="chain" id="PRO_5001830773" description="Chitin-binding type-2 domain-containing protein" evidence="2">
    <location>
        <begin position="23"/>
        <end position="404"/>
    </location>
</feature>
<evidence type="ECO:0000256" key="1">
    <source>
        <dbReference type="SAM" id="MobiDB-lite"/>
    </source>
</evidence>
<dbReference type="OrthoDB" id="6434376at2759"/>
<dbReference type="PROSITE" id="PS50940">
    <property type="entry name" value="CHIT_BIND_II"/>
    <property type="match status" value="2"/>
</dbReference>
<feature type="domain" description="Chitin-binding type-2" evidence="3">
    <location>
        <begin position="303"/>
        <end position="366"/>
    </location>
</feature>
<reference evidence="4 5" key="1">
    <citation type="submission" date="2013-11" db="EMBL/GenBank/DDBJ databases">
        <title>Genome sequencing of Stegodyphus mimosarum.</title>
        <authorList>
            <person name="Bechsgaard J."/>
        </authorList>
    </citation>
    <scope>NUCLEOTIDE SEQUENCE [LARGE SCALE GENOMIC DNA]</scope>
</reference>
<dbReference type="Gene3D" id="2.170.140.10">
    <property type="entry name" value="Chitin binding domain"/>
    <property type="match status" value="1"/>
</dbReference>
<dbReference type="AlphaFoldDB" id="A0A087UMK8"/>
<keyword evidence="5" id="KW-1185">Reference proteome</keyword>
<sequence>MPKNRTVPFLISAVVFFVAVLGDDNLPRSKRQAPNINVHEIPKTSFSCDDRKVGEYYADPEANCQVYHVCIPGMHNKMSLMSFVCPNGTIFSQSTRVCTSYDRVDCSLTSKFYENVHGLANSKRTDYDADRDYDNYVPQPPPREPAPPARQSTSSRSRNTPAPPPPPREVPAQPQRNTRFRSGSNQFRGQQAPAATTPAPVRTTAASPQVARVPIAPARPAPPAFRPPVLAGRPAQAGTLSNVLPARPTVRSVVSTSTVSYNYEYDYEYDYEDETPPDGNARSKREAVTYNVDNMEGKIQKIGFTCQDKVAGGVYADIESECEMFHICVPLGKYKMLDYKVFCTNGTGFDQETGSCREKEEFVCKNAHLFYQFEKLNQPTYSKKPVFSKKIYTKSKKAKRGSKE</sequence>
<evidence type="ECO:0000256" key="2">
    <source>
        <dbReference type="SAM" id="SignalP"/>
    </source>
</evidence>
<dbReference type="GO" id="GO:0008061">
    <property type="term" value="F:chitin binding"/>
    <property type="evidence" value="ECO:0007669"/>
    <property type="project" value="InterPro"/>
</dbReference>
<evidence type="ECO:0000313" key="5">
    <source>
        <dbReference type="Proteomes" id="UP000054359"/>
    </source>
</evidence>